<gene>
    <name evidence="2" type="ORF">PHATRDRAFT_35771</name>
</gene>
<reference evidence="2 3" key="1">
    <citation type="journal article" date="2008" name="Nature">
        <title>The Phaeodactylum genome reveals the evolutionary history of diatom genomes.</title>
        <authorList>
            <person name="Bowler C."/>
            <person name="Allen A.E."/>
            <person name="Badger J.H."/>
            <person name="Grimwood J."/>
            <person name="Jabbari K."/>
            <person name="Kuo A."/>
            <person name="Maheswari U."/>
            <person name="Martens C."/>
            <person name="Maumus F."/>
            <person name="Otillar R.P."/>
            <person name="Rayko E."/>
            <person name="Salamov A."/>
            <person name="Vandepoele K."/>
            <person name="Beszteri B."/>
            <person name="Gruber A."/>
            <person name="Heijde M."/>
            <person name="Katinka M."/>
            <person name="Mock T."/>
            <person name="Valentin K."/>
            <person name="Verret F."/>
            <person name="Berges J.A."/>
            <person name="Brownlee C."/>
            <person name="Cadoret J.P."/>
            <person name="Chiovitti A."/>
            <person name="Choi C.J."/>
            <person name="Coesel S."/>
            <person name="De Martino A."/>
            <person name="Detter J.C."/>
            <person name="Durkin C."/>
            <person name="Falciatore A."/>
            <person name="Fournet J."/>
            <person name="Haruta M."/>
            <person name="Huysman M.J."/>
            <person name="Jenkins B.D."/>
            <person name="Jiroutova K."/>
            <person name="Jorgensen R.E."/>
            <person name="Joubert Y."/>
            <person name="Kaplan A."/>
            <person name="Kroger N."/>
            <person name="Kroth P.G."/>
            <person name="La Roche J."/>
            <person name="Lindquist E."/>
            <person name="Lommer M."/>
            <person name="Martin-Jezequel V."/>
            <person name="Lopez P.J."/>
            <person name="Lucas S."/>
            <person name="Mangogna M."/>
            <person name="McGinnis K."/>
            <person name="Medlin L.K."/>
            <person name="Montsant A."/>
            <person name="Oudot-Le Secq M.P."/>
            <person name="Napoli C."/>
            <person name="Obornik M."/>
            <person name="Parker M.S."/>
            <person name="Petit J.L."/>
            <person name="Porcel B.M."/>
            <person name="Poulsen N."/>
            <person name="Robison M."/>
            <person name="Rychlewski L."/>
            <person name="Rynearson T.A."/>
            <person name="Schmutz J."/>
            <person name="Shapiro H."/>
            <person name="Siaut M."/>
            <person name="Stanley M."/>
            <person name="Sussman M.R."/>
            <person name="Taylor A.R."/>
            <person name="Vardi A."/>
            <person name="von Dassow P."/>
            <person name="Vyverman W."/>
            <person name="Willis A."/>
            <person name="Wyrwicz L.S."/>
            <person name="Rokhsar D.S."/>
            <person name="Weissenbach J."/>
            <person name="Armbrust E.V."/>
            <person name="Green B.R."/>
            <person name="Van de Peer Y."/>
            <person name="Grigoriev I.V."/>
        </authorList>
    </citation>
    <scope>NUCLEOTIDE SEQUENCE [LARGE SCALE GENOMIC DNA]</scope>
    <source>
        <strain evidence="2 3">CCAP 1055/1</strain>
    </source>
</reference>
<evidence type="ECO:0000313" key="3">
    <source>
        <dbReference type="Proteomes" id="UP000000759"/>
    </source>
</evidence>
<dbReference type="KEGG" id="pti:PHATRDRAFT_35771"/>
<feature type="region of interest" description="Disordered" evidence="1">
    <location>
        <begin position="178"/>
        <end position="205"/>
    </location>
</feature>
<evidence type="ECO:0000256" key="1">
    <source>
        <dbReference type="SAM" id="MobiDB-lite"/>
    </source>
</evidence>
<sequence length="313" mass="34764">MAMKRSRQPHNADAALAKASPHDWIMVLAQLRQNKSNLAPSMVSSSSHKGKSCAGNNQLVESMSPYSERTGYSLSLRPESFQHGDFMDWNDTDHAIRSEMLTYRATSPRRQVHGVPDTIELPAQIGDLHSEVSFEDLEDMMSFADEILSLSYPPAPKHHTPLSPVTSDTIDNGASHTNFESCSPTSSTHIHTTRSSPTSVDAIANDNPWGITTTLLEDDDHSWPSDEEKKSPARCQQRQQRMAKCRGSDYFLSRNSAMSLWSDPTEATREVDVFRLTEAEVNSRDASVDPAWQAYSDLEGQGVGDMQGSLFFL</sequence>
<dbReference type="GeneID" id="7201145"/>
<protein>
    <submittedName>
        <fullName evidence="2">Uncharacterized protein</fullName>
    </submittedName>
</protein>
<dbReference type="Proteomes" id="UP000000759">
    <property type="component" value="Chromosome 8"/>
</dbReference>
<dbReference type="RefSeq" id="XP_002180299.1">
    <property type="nucleotide sequence ID" value="XM_002180263.1"/>
</dbReference>
<evidence type="ECO:0000313" key="2">
    <source>
        <dbReference type="EMBL" id="EEC48490.1"/>
    </source>
</evidence>
<dbReference type="PaxDb" id="2850-Phatr35771"/>
<feature type="compositionally biased region" description="Basic and acidic residues" evidence="1">
    <location>
        <begin position="221"/>
        <end position="231"/>
    </location>
</feature>
<dbReference type="HOGENOM" id="CLU_889860_0_0_1"/>
<feature type="compositionally biased region" description="Low complexity" evidence="1">
    <location>
        <begin position="181"/>
        <end position="199"/>
    </location>
</feature>
<dbReference type="EMBL" id="CM000611">
    <property type="protein sequence ID" value="EEC48490.1"/>
    <property type="molecule type" value="Genomic_DNA"/>
</dbReference>
<reference evidence="3" key="2">
    <citation type="submission" date="2008-08" db="EMBL/GenBank/DDBJ databases">
        <authorList>
            <consortium name="Diatom Consortium"/>
            <person name="Grigoriev I."/>
            <person name="Grimwood J."/>
            <person name="Kuo A."/>
            <person name="Otillar R.P."/>
            <person name="Salamov A."/>
            <person name="Detter J.C."/>
            <person name="Lindquist E."/>
            <person name="Shapiro H."/>
            <person name="Lucas S."/>
            <person name="Glavina del Rio T."/>
            <person name="Pitluck S."/>
            <person name="Rokhsar D."/>
            <person name="Bowler C."/>
        </authorList>
    </citation>
    <scope>GENOME REANNOTATION</scope>
    <source>
        <strain evidence="3">CCAP 1055/1</strain>
    </source>
</reference>
<name>B7FZ77_PHATC</name>
<accession>B7FZ77</accession>
<feature type="region of interest" description="Disordered" evidence="1">
    <location>
        <begin position="215"/>
        <end position="234"/>
    </location>
</feature>
<dbReference type="AlphaFoldDB" id="B7FZ77"/>
<keyword evidence="3" id="KW-1185">Reference proteome</keyword>
<organism evidence="2 3">
    <name type="scientific">Phaeodactylum tricornutum (strain CCAP 1055/1)</name>
    <dbReference type="NCBI Taxonomy" id="556484"/>
    <lineage>
        <taxon>Eukaryota</taxon>
        <taxon>Sar</taxon>
        <taxon>Stramenopiles</taxon>
        <taxon>Ochrophyta</taxon>
        <taxon>Bacillariophyta</taxon>
        <taxon>Bacillariophyceae</taxon>
        <taxon>Bacillariophycidae</taxon>
        <taxon>Naviculales</taxon>
        <taxon>Phaeodactylaceae</taxon>
        <taxon>Phaeodactylum</taxon>
    </lineage>
</organism>
<dbReference type="InParanoid" id="B7FZ77"/>
<proteinExistence type="predicted"/>